<evidence type="ECO:0000256" key="2">
    <source>
        <dbReference type="ARBA" id="ARBA00022490"/>
    </source>
</evidence>
<sequence length="96" mass="11234">MRDDRMIIWPAYIDSRKSRSEGRRIPLEDSVEAPSSGEILRALRKLQLDARMESDKSYPASWWESSGRVIVEYDGRKKDILLKVARLIKSQKKKNK</sequence>
<comment type="similarity">
    <text evidence="5">Belongs to the SRP19 family.</text>
</comment>
<dbReference type="GO" id="GO:0008312">
    <property type="term" value="F:7S RNA binding"/>
    <property type="evidence" value="ECO:0007669"/>
    <property type="project" value="UniProtKB-UniRule"/>
</dbReference>
<name>A0A9E7UNK4_METWO</name>
<evidence type="ECO:0000256" key="3">
    <source>
        <dbReference type="ARBA" id="ARBA00023135"/>
    </source>
</evidence>
<dbReference type="PANTHER" id="PTHR17453:SF0">
    <property type="entry name" value="SIGNAL RECOGNITION PARTICLE 19 KDA PROTEIN"/>
    <property type="match status" value="1"/>
</dbReference>
<dbReference type="GeneID" id="75106201"/>
<comment type="subcellular location">
    <subcellularLocation>
        <location evidence="1 5">Cytoplasm</location>
    </subcellularLocation>
</comment>
<dbReference type="InterPro" id="IPR022938">
    <property type="entry name" value="SRP19_arc-type"/>
</dbReference>
<proteinExistence type="inferred from homology"/>
<dbReference type="Proteomes" id="UP001369247">
    <property type="component" value="Unassembled WGS sequence"/>
</dbReference>
<keyword evidence="2 5" id="KW-0963">Cytoplasm</keyword>
<dbReference type="InterPro" id="IPR002778">
    <property type="entry name" value="Signal_recog_particle_SRP19"/>
</dbReference>
<reference evidence="7" key="1">
    <citation type="submission" date="2022-09" db="EMBL/GenBank/DDBJ databases">
        <title>Characterization of three MwoI isoschizomers from sequenced genome and metagenomes.</title>
        <authorList>
            <person name="Fomenkov A."/>
            <person name="Xu S.Y."/>
            <person name="Roberts R.J."/>
        </authorList>
    </citation>
    <scope>NUCLEOTIDE SEQUENCE</scope>
    <source>
        <strain evidence="7">DSM 2970</strain>
    </source>
</reference>
<dbReference type="HAMAP" id="MF_00305">
    <property type="entry name" value="SRP19"/>
    <property type="match status" value="1"/>
</dbReference>
<gene>
    <name evidence="5" type="primary">srp19</name>
    <name evidence="7" type="ORF">N5910_03075</name>
    <name evidence="6" type="ORF">U2150_08430</name>
</gene>
<evidence type="ECO:0000256" key="4">
    <source>
        <dbReference type="ARBA" id="ARBA00023274"/>
    </source>
</evidence>
<comment type="function">
    <text evidence="5">Involved in targeting and insertion of nascent membrane proteins into the cytoplasmic membrane. Binds directly to 7S RNA and mediates binding of the 54 kDa subunit of the SRP.</text>
</comment>
<dbReference type="PANTHER" id="PTHR17453">
    <property type="entry name" value="SIGNAL RECOGNITION PARTICLE 19 KD PROTEIN"/>
    <property type="match status" value="1"/>
</dbReference>
<reference evidence="6 8" key="2">
    <citation type="submission" date="2023-12" db="EMBL/GenBank/DDBJ databases">
        <title>Phenotypic and Genomic Characterization of Methanothermobacter wolfeii Strain BSEL, a CO2-Capturing Archaeon with Minimal Nutrient Requirements.</title>
        <authorList>
            <person name="Ale Enriquez F."/>
            <person name="Ahring B.K."/>
        </authorList>
    </citation>
    <scope>NUCLEOTIDE SEQUENCE [LARGE SCALE GENOMIC DNA]</scope>
    <source>
        <strain evidence="6 8">BSEL-1</strain>
    </source>
</reference>
<evidence type="ECO:0000313" key="7">
    <source>
        <dbReference type="EMBL" id="UXH32287.1"/>
    </source>
</evidence>
<keyword evidence="8" id="KW-1185">Reference proteome</keyword>
<keyword evidence="3 5" id="KW-0733">Signal recognition particle</keyword>
<evidence type="ECO:0000256" key="5">
    <source>
        <dbReference type="HAMAP-Rule" id="MF_00305"/>
    </source>
</evidence>
<accession>A0A9E7UNK4</accession>
<dbReference type="SUPFAM" id="SSF69695">
    <property type="entry name" value="SRP19"/>
    <property type="match status" value="1"/>
</dbReference>
<evidence type="ECO:0000256" key="1">
    <source>
        <dbReference type="ARBA" id="ARBA00004496"/>
    </source>
</evidence>
<comment type="subunit">
    <text evidence="5">Part of the signal recognition particle protein translocation system, which is composed of SRP and FtsY. Archaeal SRP consists of a 7S RNA molecule of 300 nucleotides and two protein subunits: SRP54 and SRP19.</text>
</comment>
<evidence type="ECO:0000313" key="6">
    <source>
        <dbReference type="EMBL" id="MEJ8543513.1"/>
    </source>
</evidence>
<dbReference type="EMBL" id="JAXUHJ010000014">
    <property type="protein sequence ID" value="MEJ8543513.1"/>
    <property type="molecule type" value="Genomic_DNA"/>
</dbReference>
<organism evidence="7">
    <name type="scientific">Methanothermobacter wolfeii</name>
    <name type="common">Methanobacterium wolfei</name>
    <dbReference type="NCBI Taxonomy" id="145261"/>
    <lineage>
        <taxon>Archaea</taxon>
        <taxon>Methanobacteriati</taxon>
        <taxon>Methanobacteriota</taxon>
        <taxon>Methanomada group</taxon>
        <taxon>Methanobacteria</taxon>
        <taxon>Methanobacteriales</taxon>
        <taxon>Methanobacteriaceae</taxon>
        <taxon>Methanothermobacter</taxon>
    </lineage>
</organism>
<evidence type="ECO:0000313" key="8">
    <source>
        <dbReference type="Proteomes" id="UP001369247"/>
    </source>
</evidence>
<protein>
    <recommendedName>
        <fullName evidence="5">Signal recognition particle 19 kDa protein</fullName>
        <shortName evidence="5">SRP19</shortName>
    </recommendedName>
</protein>
<dbReference type="Proteomes" id="UP001065373">
    <property type="component" value="Chromosome"/>
</dbReference>
<dbReference type="AlphaFoldDB" id="A0A9E7UNK4"/>
<dbReference type="GO" id="GO:0048500">
    <property type="term" value="C:signal recognition particle"/>
    <property type="evidence" value="ECO:0007669"/>
    <property type="project" value="UniProtKB-UniRule"/>
</dbReference>
<dbReference type="EMBL" id="CP104550">
    <property type="protein sequence ID" value="UXH32287.1"/>
    <property type="molecule type" value="Genomic_DNA"/>
</dbReference>
<dbReference type="RefSeq" id="WP_074359722.1">
    <property type="nucleotide sequence ID" value="NZ_CP104550.1"/>
</dbReference>
<dbReference type="GO" id="GO:0006617">
    <property type="term" value="P:SRP-dependent cotranslational protein targeting to membrane, signal sequence recognition"/>
    <property type="evidence" value="ECO:0007669"/>
    <property type="project" value="TreeGrafter"/>
</dbReference>
<dbReference type="Pfam" id="PF01922">
    <property type="entry name" value="SRP19"/>
    <property type="match status" value="1"/>
</dbReference>
<dbReference type="Gene3D" id="3.30.56.30">
    <property type="entry name" value="Signal recognition particle, SRP19-like subunit"/>
    <property type="match status" value="1"/>
</dbReference>
<keyword evidence="4 5" id="KW-0687">Ribonucleoprotein</keyword>
<dbReference type="InterPro" id="IPR036521">
    <property type="entry name" value="SRP19-like_sf"/>
</dbReference>
<keyword evidence="5" id="KW-0694">RNA-binding</keyword>